<dbReference type="InterPro" id="IPR015424">
    <property type="entry name" value="PyrdxlP-dep_Trfase"/>
</dbReference>
<evidence type="ECO:0000313" key="3">
    <source>
        <dbReference type="Proteomes" id="UP000199365"/>
    </source>
</evidence>
<reference evidence="3" key="1">
    <citation type="submission" date="2016-10" db="EMBL/GenBank/DDBJ databases">
        <authorList>
            <person name="Varghese N."/>
            <person name="Submissions S."/>
        </authorList>
    </citation>
    <scope>NUCLEOTIDE SEQUENCE [LARGE SCALE GENOMIC DNA]</scope>
    <source>
        <strain evidence="3">DUS833</strain>
    </source>
</reference>
<dbReference type="Gene3D" id="3.90.1150.10">
    <property type="entry name" value="Aspartate Aminotransferase, domain 1"/>
    <property type="match status" value="1"/>
</dbReference>
<dbReference type="CDD" id="cd00609">
    <property type="entry name" value="AAT_like"/>
    <property type="match status" value="1"/>
</dbReference>
<dbReference type="PANTHER" id="PTHR42858:SF1">
    <property type="entry name" value="LD15494P"/>
    <property type="match status" value="1"/>
</dbReference>
<proteinExistence type="predicted"/>
<dbReference type="InterPro" id="IPR015421">
    <property type="entry name" value="PyrdxlP-dep_Trfase_major"/>
</dbReference>
<dbReference type="RefSeq" id="WP_090811932.1">
    <property type="nucleotide sequence ID" value="NZ_FNKX01000003.1"/>
</dbReference>
<dbReference type="PANTHER" id="PTHR42858">
    <property type="entry name" value="AMINOTRANSFERASE"/>
    <property type="match status" value="1"/>
</dbReference>
<dbReference type="Pfam" id="PF00155">
    <property type="entry name" value="Aminotran_1_2"/>
    <property type="match status" value="1"/>
</dbReference>
<accession>A0A1H1KCI7</accession>
<dbReference type="GO" id="GO:0047536">
    <property type="term" value="F:2-aminoadipate transaminase activity"/>
    <property type="evidence" value="ECO:0007669"/>
    <property type="project" value="TreeGrafter"/>
</dbReference>
<evidence type="ECO:0000313" key="2">
    <source>
        <dbReference type="EMBL" id="SDR60038.1"/>
    </source>
</evidence>
<dbReference type="Gene3D" id="3.40.640.10">
    <property type="entry name" value="Type I PLP-dependent aspartate aminotransferase-like (Major domain)"/>
    <property type="match status" value="1"/>
</dbReference>
<dbReference type="SUPFAM" id="SSF53383">
    <property type="entry name" value="PLP-dependent transferases"/>
    <property type="match status" value="1"/>
</dbReference>
<sequence length="385" mass="42268">MSMRSRTSLSYGVFDYTSGKDTVNFAYGLPDPLTFARLQWPDPLTVETGVSISDLPQYTDAYGLPELRGQLGQRYRMARGNVILTNGASQALQLLADAFIDPGDVVLTEDPSYLGALRIFSIAGATVVQVGADSSGVDLDLLEQALLHAKGRARLYYTTPAFHNPTGRYFAHRHMVEVEALLSRNGVRLVQDLVYSELPYDGASPEILQAGGNIINVHSFSKISGPGLRVGWVLAEPEIVDRLAHLKCDGGVSPIVSNMALALLQSSSLDAHVEHLRTHYRSKRDAMHRLLQACRFCEPDYEIPSGGFSFWVSLAEGVDSAELVGEVRRKHNVKLVEGKHHGPSGAARVRLSFSYLQPRLIERGLAQIDDAHASLLTSTRFKRRG</sequence>
<dbReference type="InterPro" id="IPR004839">
    <property type="entry name" value="Aminotransferase_I/II_large"/>
</dbReference>
<feature type="domain" description="Aminotransferase class I/classII large" evidence="1">
    <location>
        <begin position="53"/>
        <end position="366"/>
    </location>
</feature>
<evidence type="ECO:0000259" key="1">
    <source>
        <dbReference type="Pfam" id="PF00155"/>
    </source>
</evidence>
<dbReference type="STRING" id="157910.SAMN05445850_7093"/>
<dbReference type="GO" id="GO:0030170">
    <property type="term" value="F:pyridoxal phosphate binding"/>
    <property type="evidence" value="ECO:0007669"/>
    <property type="project" value="InterPro"/>
</dbReference>
<dbReference type="Proteomes" id="UP000199365">
    <property type="component" value="Unassembled WGS sequence"/>
</dbReference>
<dbReference type="EMBL" id="FNKX01000003">
    <property type="protein sequence ID" value="SDR60038.1"/>
    <property type="molecule type" value="Genomic_DNA"/>
</dbReference>
<dbReference type="InterPro" id="IPR015422">
    <property type="entry name" value="PyrdxlP-dep_Trfase_small"/>
</dbReference>
<protein>
    <submittedName>
        <fullName evidence="2">2-aminoadipate transaminase</fullName>
    </submittedName>
</protein>
<name>A0A1H1KCI7_9BURK</name>
<dbReference type="AlphaFoldDB" id="A0A1H1KCI7"/>
<gene>
    <name evidence="2" type="ORF">SAMN05445850_7093</name>
</gene>
<organism evidence="2 3">
    <name type="scientific">Paraburkholderia tuberum</name>
    <dbReference type="NCBI Taxonomy" id="157910"/>
    <lineage>
        <taxon>Bacteria</taxon>
        <taxon>Pseudomonadati</taxon>
        <taxon>Pseudomonadota</taxon>
        <taxon>Betaproteobacteria</taxon>
        <taxon>Burkholderiales</taxon>
        <taxon>Burkholderiaceae</taxon>
        <taxon>Paraburkholderia</taxon>
    </lineage>
</organism>
<keyword evidence="3" id="KW-1185">Reference proteome</keyword>